<dbReference type="KEGG" id="lsh:CAB17_06890"/>
<dbReference type="PATRIC" id="fig|28087.4.peg.1705"/>
<keyword evidence="1" id="KW-0732">Signal</keyword>
<reference evidence="2 5" key="2">
    <citation type="submission" date="2017-12" db="EMBL/GenBank/DDBJ databases">
        <title>Legionella sainthelensi LA01-117, whole genome sequence of a clinical isolate from New Zealand.</title>
        <authorList>
            <person name="Cree S.L."/>
            <person name="Slow S."/>
            <person name="Kennedy M.A."/>
            <person name="Murdoch D.R."/>
            <person name="Biggs P.J."/>
            <person name="Anderson T."/>
        </authorList>
    </citation>
    <scope>NUCLEOTIDE SEQUENCE [LARGE SCALE GENOMIC DNA]</scope>
    <source>
        <strain evidence="2 5">LA01-117</strain>
    </source>
</reference>
<feature type="signal peptide" evidence="1">
    <location>
        <begin position="1"/>
        <end position="18"/>
    </location>
</feature>
<dbReference type="eggNOG" id="ENOG5030P39">
    <property type="taxonomic scope" value="Bacteria"/>
</dbReference>
<accession>A0A0W0YNG9</accession>
<organism evidence="3 4">
    <name type="scientific">Legionella sainthelensi</name>
    <dbReference type="NCBI Taxonomy" id="28087"/>
    <lineage>
        <taxon>Bacteria</taxon>
        <taxon>Pseudomonadati</taxon>
        <taxon>Pseudomonadota</taxon>
        <taxon>Gammaproteobacteria</taxon>
        <taxon>Legionellales</taxon>
        <taxon>Legionellaceae</taxon>
        <taxon>Legionella</taxon>
    </lineage>
</organism>
<evidence type="ECO:0000313" key="4">
    <source>
        <dbReference type="Proteomes" id="UP000054621"/>
    </source>
</evidence>
<name>A0A0W0YNG9_9GAMM</name>
<dbReference type="STRING" id="28087.Lsai_1592"/>
<dbReference type="RefSeq" id="WP_027270729.1">
    <property type="nucleotide sequence ID" value="NZ_CAAAJE010000010.1"/>
</dbReference>
<evidence type="ECO:0000313" key="5">
    <source>
        <dbReference type="Proteomes" id="UP000234343"/>
    </source>
</evidence>
<keyword evidence="5" id="KW-1185">Reference proteome</keyword>
<sequence>MKKWMVLAASLMMSNIHAEQSWCGYKDYFRIYSASHPGAVITRGYSDQDVMLQILGPHSFEITDSYQCHAGYALVTVGDDQNNWCVLDIKDGPLINHPVVHASCNGLRYVSTQYDGFNTYSYTIYLD</sequence>
<gene>
    <name evidence="2" type="ORF">CAB17_06890</name>
    <name evidence="3" type="ORF">Lsai_1592</name>
</gene>
<evidence type="ECO:0000256" key="1">
    <source>
        <dbReference type="SAM" id="SignalP"/>
    </source>
</evidence>
<dbReference type="Proteomes" id="UP000054621">
    <property type="component" value="Unassembled WGS sequence"/>
</dbReference>
<dbReference type="AlphaFoldDB" id="A0A0W0YNG9"/>
<reference evidence="3 4" key="1">
    <citation type="submission" date="2015-11" db="EMBL/GenBank/DDBJ databases">
        <title>Genomic analysis of 38 Legionella species identifies large and diverse effector repertoires.</title>
        <authorList>
            <person name="Burstein D."/>
            <person name="Amaro F."/>
            <person name="Zusman T."/>
            <person name="Lifshitz Z."/>
            <person name="Cohen O."/>
            <person name="Gilbert J.A."/>
            <person name="Pupko T."/>
            <person name="Shuman H.A."/>
            <person name="Segal G."/>
        </authorList>
    </citation>
    <scope>NUCLEOTIDE SEQUENCE [LARGE SCALE GENOMIC DNA]</scope>
    <source>
        <strain evidence="3 4">Mt.St.Helens-4</strain>
    </source>
</reference>
<evidence type="ECO:0000313" key="3">
    <source>
        <dbReference type="EMBL" id="KTD58070.1"/>
    </source>
</evidence>
<protein>
    <recommendedName>
        <fullName evidence="6">Secreted protein</fullName>
    </recommendedName>
</protein>
<feature type="chain" id="PRO_5006917863" description="Secreted protein" evidence="1">
    <location>
        <begin position="19"/>
        <end position="127"/>
    </location>
</feature>
<evidence type="ECO:0000313" key="2">
    <source>
        <dbReference type="EMBL" id="AUH71823.1"/>
    </source>
</evidence>
<dbReference type="OrthoDB" id="5639313at2"/>
<dbReference type="EMBL" id="CP025491">
    <property type="protein sequence ID" value="AUH71823.1"/>
    <property type="molecule type" value="Genomic_DNA"/>
</dbReference>
<dbReference type="EMBL" id="LNYV01000015">
    <property type="protein sequence ID" value="KTD58070.1"/>
    <property type="molecule type" value="Genomic_DNA"/>
</dbReference>
<dbReference type="Proteomes" id="UP000234343">
    <property type="component" value="Chromosome"/>
</dbReference>
<proteinExistence type="predicted"/>
<evidence type="ECO:0008006" key="6">
    <source>
        <dbReference type="Google" id="ProtNLM"/>
    </source>
</evidence>